<evidence type="ECO:0000259" key="11">
    <source>
        <dbReference type="Pfam" id="PF00999"/>
    </source>
</evidence>
<feature type="transmembrane region" description="Helical" evidence="10">
    <location>
        <begin position="51"/>
        <end position="71"/>
    </location>
</feature>
<dbReference type="GO" id="GO:0006813">
    <property type="term" value="P:potassium ion transport"/>
    <property type="evidence" value="ECO:0007669"/>
    <property type="project" value="UniProtKB-KW"/>
</dbReference>
<feature type="transmembrane region" description="Helical" evidence="10">
    <location>
        <begin position="83"/>
        <end position="106"/>
    </location>
</feature>
<dbReference type="HOGENOM" id="CLU_005126_9_0_7"/>
<feature type="transmembrane region" description="Helical" evidence="10">
    <location>
        <begin position="206"/>
        <end position="225"/>
    </location>
</feature>
<dbReference type="PANTHER" id="PTHR46157:SF4">
    <property type="entry name" value="K(+) EFFLUX ANTIPORTER 3, CHLOROPLASTIC"/>
    <property type="match status" value="1"/>
</dbReference>
<feature type="transmembrane region" description="Helical" evidence="10">
    <location>
        <begin position="174"/>
        <end position="194"/>
    </location>
</feature>
<dbReference type="GO" id="GO:1902600">
    <property type="term" value="P:proton transmembrane transport"/>
    <property type="evidence" value="ECO:0007669"/>
    <property type="project" value="InterPro"/>
</dbReference>
<feature type="domain" description="Cation/H+ exchanger transmembrane" evidence="11">
    <location>
        <begin position="14"/>
        <end position="370"/>
    </location>
</feature>
<evidence type="ECO:0000256" key="5">
    <source>
        <dbReference type="ARBA" id="ARBA00022692"/>
    </source>
</evidence>
<evidence type="ECO:0000313" key="13">
    <source>
        <dbReference type="EMBL" id="AJC87719.1"/>
    </source>
</evidence>
<evidence type="ECO:0000256" key="2">
    <source>
        <dbReference type="ARBA" id="ARBA00022448"/>
    </source>
</evidence>
<keyword evidence="7 10" id="KW-1133">Transmembrane helix</keyword>
<keyword evidence="6" id="KW-0630">Potassium</keyword>
<evidence type="ECO:0000259" key="12">
    <source>
        <dbReference type="Pfam" id="PF02254"/>
    </source>
</evidence>
<dbReference type="GO" id="GO:0015297">
    <property type="term" value="F:antiporter activity"/>
    <property type="evidence" value="ECO:0007669"/>
    <property type="project" value="UniProtKB-KW"/>
</dbReference>
<keyword evidence="5 10" id="KW-0812">Transmembrane</keyword>
<evidence type="ECO:0000256" key="6">
    <source>
        <dbReference type="ARBA" id="ARBA00022958"/>
    </source>
</evidence>
<dbReference type="Gene3D" id="1.20.1530.20">
    <property type="match status" value="1"/>
</dbReference>
<dbReference type="PANTHER" id="PTHR46157">
    <property type="entry name" value="K(+) EFFLUX ANTIPORTER 3, CHLOROPLASTIC"/>
    <property type="match status" value="1"/>
</dbReference>
<dbReference type="Gene3D" id="3.40.50.720">
    <property type="entry name" value="NAD(P)-binding Rossmann-like Domain"/>
    <property type="match status" value="1"/>
</dbReference>
<dbReference type="Proteomes" id="UP000031163">
    <property type="component" value="Chromosome"/>
</dbReference>
<evidence type="ECO:0000256" key="4">
    <source>
        <dbReference type="ARBA" id="ARBA00022538"/>
    </source>
</evidence>
<proteinExistence type="predicted"/>
<feature type="domain" description="RCK N-terminal" evidence="12">
    <location>
        <begin position="402"/>
        <end position="498"/>
    </location>
</feature>
<feature type="transmembrane region" description="Helical" evidence="10">
    <location>
        <begin position="145"/>
        <end position="168"/>
    </location>
</feature>
<dbReference type="GeneID" id="74431552"/>
<sequence>MEEFLTLFLTAVAVAVVLNVILKKFGIPTIIGYIATGLFVREFYGFSTNEIVIHVAEFGIVFLMFTIGLEFSFKHLLAMKKEVFLNGSLQMLTCGLVCTLLVTYVLGVASHIAMIAGFALALSSTAIVLKILNDNGDINQEYGRKALGILLFQDIAVIPLLIMIDIFSSENADIYKLLFTTLVSAVILLVLLYFIGKYLFSYILKFIIRTNANEIFIAAILFTVIGASFLAHFFGFSYSLGAFVAGALIAETQYKHKIEADLIPFRDLLLGFFFVSVGLQIDFHLVFENWFLICSFVSLVLFVKFVVIYGLLKLYTRKRVALKTALSVSQIGEFALAVFSLMQVHTLIDEKTAQIFIIVSITTMIATPFILNNIRKIADVAQGEEGDMAKFYLCDQKIKNHFIIFGYARLGQEVVQKIKKTGIPYVVLESDLNLVELGRSRNENVYFANVAQIETLKIANIEECSVAIITINNEAKLEMLYQVLSNLKKPIQTVLKTSGSGSKIIFPHTDKNLHIINQEVSIARNLVQEALQCRINTGAVE</sequence>
<feature type="transmembrane region" description="Helical" evidence="10">
    <location>
        <begin position="353"/>
        <end position="371"/>
    </location>
</feature>
<feature type="transmembrane region" description="Helical" evidence="10">
    <location>
        <begin position="112"/>
        <end position="133"/>
    </location>
</feature>
<dbReference type="RefSeq" id="WP_039649970.1">
    <property type="nucleotide sequence ID" value="NZ_CP007770.1"/>
</dbReference>
<keyword evidence="2" id="KW-0813">Transport</keyword>
<dbReference type="AlphaFoldDB" id="A0A0A8H486"/>
<dbReference type="GO" id="GO:0005886">
    <property type="term" value="C:plasma membrane"/>
    <property type="evidence" value="ECO:0007669"/>
    <property type="project" value="TreeGrafter"/>
</dbReference>
<evidence type="ECO:0000256" key="1">
    <source>
        <dbReference type="ARBA" id="ARBA00004141"/>
    </source>
</evidence>
<dbReference type="Pfam" id="PF00999">
    <property type="entry name" value="Na_H_Exchanger"/>
    <property type="match status" value="1"/>
</dbReference>
<evidence type="ECO:0000256" key="7">
    <source>
        <dbReference type="ARBA" id="ARBA00022989"/>
    </source>
</evidence>
<evidence type="ECO:0000256" key="9">
    <source>
        <dbReference type="ARBA" id="ARBA00023136"/>
    </source>
</evidence>
<comment type="subcellular location">
    <subcellularLocation>
        <location evidence="1">Membrane</location>
        <topology evidence="1">Multi-pass membrane protein</topology>
    </subcellularLocation>
</comment>
<evidence type="ECO:0000256" key="8">
    <source>
        <dbReference type="ARBA" id="ARBA00023065"/>
    </source>
</evidence>
<feature type="transmembrane region" description="Helical" evidence="10">
    <location>
        <begin position="324"/>
        <end position="341"/>
    </location>
</feature>
<gene>
    <name evidence="13" type="primary">kefB</name>
    <name evidence="13" type="ORF">CINS_0751</name>
</gene>
<feature type="transmembrane region" description="Helical" evidence="10">
    <location>
        <begin position="289"/>
        <end position="312"/>
    </location>
</feature>
<evidence type="ECO:0000256" key="3">
    <source>
        <dbReference type="ARBA" id="ARBA00022449"/>
    </source>
</evidence>
<dbReference type="KEGG" id="cis:CINS_0751"/>
<evidence type="ECO:0000313" key="14">
    <source>
        <dbReference type="Proteomes" id="UP000031163"/>
    </source>
</evidence>
<evidence type="ECO:0000256" key="10">
    <source>
        <dbReference type="SAM" id="Phobius"/>
    </source>
</evidence>
<accession>A0A0A8H486</accession>
<dbReference type="InterPro" id="IPR038770">
    <property type="entry name" value="Na+/solute_symporter_sf"/>
</dbReference>
<keyword evidence="3" id="KW-0050">Antiport</keyword>
<dbReference type="STRING" id="1031564.CINS_0751"/>
<name>A0A0A8H486_9BACT</name>
<dbReference type="EMBL" id="CP007770">
    <property type="protein sequence ID" value="AJC87719.1"/>
    <property type="molecule type" value="Genomic_DNA"/>
</dbReference>
<dbReference type="Pfam" id="PF02254">
    <property type="entry name" value="TrkA_N"/>
    <property type="match status" value="1"/>
</dbReference>
<keyword evidence="4" id="KW-0633">Potassium transport</keyword>
<dbReference type="InterPro" id="IPR006153">
    <property type="entry name" value="Cation/H_exchanger_TM"/>
</dbReference>
<keyword evidence="9 10" id="KW-0472">Membrane</keyword>
<dbReference type="InterPro" id="IPR003148">
    <property type="entry name" value="RCK_N"/>
</dbReference>
<keyword evidence="8" id="KW-0406">Ion transport</keyword>
<dbReference type="SUPFAM" id="SSF51735">
    <property type="entry name" value="NAD(P)-binding Rossmann-fold domains"/>
    <property type="match status" value="1"/>
</dbReference>
<reference evidence="13 14" key="1">
    <citation type="journal article" date="2014" name="Genome Biol. Evol.">
        <title>Comparative Genomics of the Campylobacter lari Group.</title>
        <authorList>
            <person name="Miller W.G."/>
            <person name="Yee E."/>
            <person name="Chapman M.H."/>
            <person name="Smith T.P."/>
            <person name="Bono J.L."/>
            <person name="Huynh S."/>
            <person name="Parker C.T."/>
            <person name="Vandamme P."/>
            <person name="Luong K."/>
            <person name="Korlach J."/>
        </authorList>
    </citation>
    <scope>NUCLEOTIDE SEQUENCE [LARGE SCALE GENOMIC DNA]</scope>
    <source>
        <strain evidence="13 14">NCTC 12927</strain>
    </source>
</reference>
<organism evidence="13 14">
    <name type="scientific">Campylobacter insulaenigrae NCTC 12927</name>
    <dbReference type="NCBI Taxonomy" id="1031564"/>
    <lineage>
        <taxon>Bacteria</taxon>
        <taxon>Pseudomonadati</taxon>
        <taxon>Campylobacterota</taxon>
        <taxon>Epsilonproteobacteria</taxon>
        <taxon>Campylobacterales</taxon>
        <taxon>Campylobacteraceae</taxon>
        <taxon>Campylobacter</taxon>
    </lineage>
</organism>
<dbReference type="InterPro" id="IPR036291">
    <property type="entry name" value="NAD(P)-bd_dom_sf"/>
</dbReference>
<protein>
    <submittedName>
        <fullName evidence="13">Glutathione-regulated potassium-efflux system protein KefB</fullName>
    </submittedName>
</protein>